<accession>A0A378PXU2</accession>
<dbReference type="Pfam" id="PF05069">
    <property type="entry name" value="Phage_tail_S"/>
    <property type="match status" value="1"/>
</dbReference>
<proteinExistence type="predicted"/>
<sequence length="147" mass="16748">MIDENLTAFLQHLLFDEQKSHTFWRKVGSQMVYLTQERIEQGVDLYGHAFVPSVRSGQTLRDTGRLFNSLTYQLVPDGVAWGTNVAYAPYLHYGATIKARNAEFLRFKTAYGWVSKKEVILPPRPFLGLGEQEKASVVQILTELLRG</sequence>
<evidence type="ECO:0000313" key="2">
    <source>
        <dbReference type="Proteomes" id="UP000254133"/>
    </source>
</evidence>
<protein>
    <submittedName>
        <fullName evidence="1">Mu-like prophage protein gpG</fullName>
    </submittedName>
</protein>
<name>A0A378PXU2_MORBO</name>
<dbReference type="AlphaFoldDB" id="A0A378PXU2"/>
<dbReference type="EMBL" id="UGPZ01000003">
    <property type="protein sequence ID" value="STY93433.1"/>
    <property type="molecule type" value="Genomic_DNA"/>
</dbReference>
<gene>
    <name evidence="1" type="ORF">NCTC9426_02163</name>
</gene>
<dbReference type="InterPro" id="IPR006522">
    <property type="entry name" value="Phage_virion_morphogenesis"/>
</dbReference>
<dbReference type="RefSeq" id="WP_115369763.1">
    <property type="nucleotide sequence ID" value="NZ_UGPZ01000003.1"/>
</dbReference>
<reference evidence="1 2" key="1">
    <citation type="submission" date="2018-06" db="EMBL/GenBank/DDBJ databases">
        <authorList>
            <consortium name="Pathogen Informatics"/>
            <person name="Doyle S."/>
        </authorList>
    </citation>
    <scope>NUCLEOTIDE SEQUENCE [LARGE SCALE GENOMIC DNA]</scope>
    <source>
        <strain evidence="1 2">NCTC9426</strain>
    </source>
</reference>
<organism evidence="1 2">
    <name type="scientific">Moraxella bovis</name>
    <dbReference type="NCBI Taxonomy" id="476"/>
    <lineage>
        <taxon>Bacteria</taxon>
        <taxon>Pseudomonadati</taxon>
        <taxon>Pseudomonadota</taxon>
        <taxon>Gammaproteobacteria</taxon>
        <taxon>Moraxellales</taxon>
        <taxon>Moraxellaceae</taxon>
        <taxon>Moraxella</taxon>
    </lineage>
</organism>
<evidence type="ECO:0000313" key="1">
    <source>
        <dbReference type="EMBL" id="STY93433.1"/>
    </source>
</evidence>
<dbReference type="Proteomes" id="UP000254133">
    <property type="component" value="Unassembled WGS sequence"/>
</dbReference>